<reference evidence="12 13" key="1">
    <citation type="submission" date="2019-07" db="EMBL/GenBank/DDBJ databases">
        <title>Draft genome assembly of a fouling barnacle, Amphibalanus amphitrite (Darwin, 1854): The first reference genome for Thecostraca.</title>
        <authorList>
            <person name="Kim W."/>
        </authorList>
    </citation>
    <scope>NUCLEOTIDE SEQUENCE [LARGE SCALE GENOMIC DNA]</scope>
    <source>
        <strain evidence="12">SNU_AA5</strain>
        <tissue evidence="12">Soma without cirri and trophi</tissue>
    </source>
</reference>
<evidence type="ECO:0000313" key="12">
    <source>
        <dbReference type="EMBL" id="KAF0299031.1"/>
    </source>
</evidence>
<dbReference type="PANTHER" id="PTHR12734:SF0">
    <property type="entry name" value="18S RRNA (GUANINE-N(7))-METHYLTRANSFERASE-RELATED"/>
    <property type="match status" value="1"/>
</dbReference>
<keyword evidence="8" id="KW-0539">Nucleus</keyword>
<dbReference type="OrthoDB" id="2877at2759"/>
<evidence type="ECO:0000256" key="5">
    <source>
        <dbReference type="ARBA" id="ARBA00022603"/>
    </source>
</evidence>
<feature type="region of interest" description="Disordered" evidence="9">
    <location>
        <begin position="258"/>
        <end position="304"/>
    </location>
</feature>
<comment type="similarity">
    <text evidence="3">Belongs to the class I-like SAM-binding methyltransferase superfamily. BUD23/WBSCR22 family.</text>
</comment>
<evidence type="ECO:0000256" key="2">
    <source>
        <dbReference type="ARBA" id="ARBA00004496"/>
    </source>
</evidence>
<dbReference type="GO" id="GO:0016435">
    <property type="term" value="F:rRNA (guanine) methyltransferase activity"/>
    <property type="evidence" value="ECO:0007669"/>
    <property type="project" value="InterPro"/>
</dbReference>
<keyword evidence="13" id="KW-1185">Reference proteome</keyword>
<keyword evidence="5 12" id="KW-0489">Methyltransferase</keyword>
<accession>A0A6A4WAW3</accession>
<proteinExistence type="inferred from homology"/>
<dbReference type="Pfam" id="PF08241">
    <property type="entry name" value="Methyltransf_11"/>
    <property type="match status" value="1"/>
</dbReference>
<evidence type="ECO:0000256" key="1">
    <source>
        <dbReference type="ARBA" id="ARBA00004123"/>
    </source>
</evidence>
<dbReference type="AlphaFoldDB" id="A0A6A4WAW3"/>
<evidence type="ECO:0000256" key="6">
    <source>
        <dbReference type="ARBA" id="ARBA00022679"/>
    </source>
</evidence>
<evidence type="ECO:0000313" key="13">
    <source>
        <dbReference type="Proteomes" id="UP000440578"/>
    </source>
</evidence>
<dbReference type="SUPFAM" id="SSF53335">
    <property type="entry name" value="S-adenosyl-L-methionine-dependent methyltransferases"/>
    <property type="match status" value="1"/>
</dbReference>
<evidence type="ECO:0000256" key="8">
    <source>
        <dbReference type="ARBA" id="ARBA00023242"/>
    </source>
</evidence>
<dbReference type="GO" id="GO:0070476">
    <property type="term" value="P:rRNA (guanine-N7)-methylation"/>
    <property type="evidence" value="ECO:0007669"/>
    <property type="project" value="InterPro"/>
</dbReference>
<dbReference type="CDD" id="cd02440">
    <property type="entry name" value="AdoMet_MTases"/>
    <property type="match status" value="1"/>
</dbReference>
<evidence type="ECO:0000256" key="9">
    <source>
        <dbReference type="SAM" id="MobiDB-lite"/>
    </source>
</evidence>
<evidence type="ECO:0000259" key="10">
    <source>
        <dbReference type="Pfam" id="PF08241"/>
    </source>
</evidence>
<dbReference type="InterPro" id="IPR029063">
    <property type="entry name" value="SAM-dependent_MTases_sf"/>
</dbReference>
<sequence>MSASVRRPEHKAPPEIFYDEKEARKYTSNTRMMEVQEKMTERALELLALPEDVPHLLLDLGCGSGLSGETITEAGQMWVGCDISPAMLGTDLNPQGTTCYVVVRPCRCPDQCFPIDVAREREVDGDVLLNDLGQGLPFRAGAFDGAISISALQWLCNADKKDHVPPKRLYKFFSSLYGCLGRGARAVFQFYPENSAQVEMITSQAMKAGFTGGLVVDYPNSTKAKKMFLVLMTGGAQPLPAALGEDGPANTVAYTKRDRMRQIRGKPPKSSRDWVKEKKDRRRRQGKEVARDSKYTGRRRAGGF</sequence>
<feature type="domain" description="Methyltransferase type 11" evidence="10">
    <location>
        <begin position="58"/>
        <end position="161"/>
    </location>
</feature>
<gene>
    <name evidence="12" type="primary">Bud23_0</name>
    <name evidence="12" type="ORF">FJT64_000386</name>
</gene>
<evidence type="ECO:0000256" key="3">
    <source>
        <dbReference type="ARBA" id="ARBA00005547"/>
    </source>
</evidence>
<name>A0A6A4WAW3_AMPAM</name>
<dbReference type="GO" id="GO:0005730">
    <property type="term" value="C:nucleolus"/>
    <property type="evidence" value="ECO:0007669"/>
    <property type="project" value="TreeGrafter"/>
</dbReference>
<dbReference type="GO" id="GO:0005737">
    <property type="term" value="C:cytoplasm"/>
    <property type="evidence" value="ECO:0007669"/>
    <property type="project" value="UniProtKB-SubCell"/>
</dbReference>
<keyword evidence="7" id="KW-0949">S-adenosyl-L-methionine</keyword>
<dbReference type="Gene3D" id="3.40.50.150">
    <property type="entry name" value="Vaccinia Virus protein VP39"/>
    <property type="match status" value="1"/>
</dbReference>
<comment type="subcellular location">
    <subcellularLocation>
        <location evidence="2">Cytoplasm</location>
    </subcellularLocation>
    <subcellularLocation>
        <location evidence="1">Nucleus</location>
    </subcellularLocation>
</comment>
<dbReference type="InterPro" id="IPR039769">
    <property type="entry name" value="Bud23-like"/>
</dbReference>
<dbReference type="EMBL" id="VIIS01001398">
    <property type="protein sequence ID" value="KAF0299031.1"/>
    <property type="molecule type" value="Genomic_DNA"/>
</dbReference>
<evidence type="ECO:0000256" key="7">
    <source>
        <dbReference type="ARBA" id="ARBA00022691"/>
    </source>
</evidence>
<dbReference type="InterPro" id="IPR013216">
    <property type="entry name" value="Methyltransf_11"/>
</dbReference>
<evidence type="ECO:0000256" key="4">
    <source>
        <dbReference type="ARBA" id="ARBA00022490"/>
    </source>
</evidence>
<keyword evidence="6 12" id="KW-0808">Transferase</keyword>
<evidence type="ECO:0000259" key="11">
    <source>
        <dbReference type="Pfam" id="PF12589"/>
    </source>
</evidence>
<comment type="caution">
    <text evidence="12">The sequence shown here is derived from an EMBL/GenBank/DDBJ whole genome shotgun (WGS) entry which is preliminary data.</text>
</comment>
<protein>
    <submittedName>
        <fullName evidence="12">Putative 18S rRNA (Guanine-N(7))-methyltransferase</fullName>
    </submittedName>
</protein>
<feature type="compositionally biased region" description="Basic and acidic residues" evidence="9">
    <location>
        <begin position="286"/>
        <end position="295"/>
    </location>
</feature>
<feature type="domain" description="18S rRNA (guanine(1575)-N(7))-methyltransferase Bud23 C-terminal" evidence="11">
    <location>
        <begin position="231"/>
        <end position="301"/>
    </location>
</feature>
<dbReference type="PANTHER" id="PTHR12734">
    <property type="entry name" value="METHYLTRANSFERASE-RELATED"/>
    <property type="match status" value="1"/>
</dbReference>
<dbReference type="InterPro" id="IPR022238">
    <property type="entry name" value="Bud23_C"/>
</dbReference>
<organism evidence="12 13">
    <name type="scientific">Amphibalanus amphitrite</name>
    <name type="common">Striped barnacle</name>
    <name type="synonym">Balanus amphitrite</name>
    <dbReference type="NCBI Taxonomy" id="1232801"/>
    <lineage>
        <taxon>Eukaryota</taxon>
        <taxon>Metazoa</taxon>
        <taxon>Ecdysozoa</taxon>
        <taxon>Arthropoda</taxon>
        <taxon>Crustacea</taxon>
        <taxon>Multicrustacea</taxon>
        <taxon>Cirripedia</taxon>
        <taxon>Thoracica</taxon>
        <taxon>Thoracicalcarea</taxon>
        <taxon>Balanomorpha</taxon>
        <taxon>Balanoidea</taxon>
        <taxon>Balanidae</taxon>
        <taxon>Amphibalaninae</taxon>
        <taxon>Amphibalanus</taxon>
    </lineage>
</organism>
<dbReference type="Pfam" id="PF12589">
    <property type="entry name" value="WBS_methylT"/>
    <property type="match status" value="1"/>
</dbReference>
<keyword evidence="4" id="KW-0963">Cytoplasm</keyword>
<dbReference type="Proteomes" id="UP000440578">
    <property type="component" value="Unassembled WGS sequence"/>
</dbReference>